<dbReference type="Proteomes" id="UP000281553">
    <property type="component" value="Unassembled WGS sequence"/>
</dbReference>
<evidence type="ECO:0000256" key="1">
    <source>
        <dbReference type="SAM" id="Phobius"/>
    </source>
</evidence>
<feature type="transmembrane region" description="Helical" evidence="1">
    <location>
        <begin position="134"/>
        <end position="155"/>
    </location>
</feature>
<evidence type="ECO:0008006" key="4">
    <source>
        <dbReference type="Google" id="ProtNLM"/>
    </source>
</evidence>
<dbReference type="AlphaFoldDB" id="A0A3P7M3B0"/>
<accession>A0A3P7M3B0</accession>
<sequence length="178" mass="19852">MKWFDGKLSDCIKDVKINRHLLFVFSKDESSPSSDSVLETLNEVWPEEICNDTNCLLLTADSDGYKQFTAIYAAQSLPCMHLILPSGGILGVKTSDFAPEQLSSWLKENVKKFDPSVSCPRRFKDLVKLTDQQWFFDFVLASAVVCVTLCALQFASFATVLPPHTTSANQKYAENAQG</sequence>
<evidence type="ECO:0000313" key="2">
    <source>
        <dbReference type="EMBL" id="VDN16738.1"/>
    </source>
</evidence>
<keyword evidence="1" id="KW-0472">Membrane</keyword>
<keyword evidence="3" id="KW-1185">Reference proteome</keyword>
<keyword evidence="1" id="KW-0812">Transmembrane</keyword>
<reference evidence="2 3" key="1">
    <citation type="submission" date="2018-11" db="EMBL/GenBank/DDBJ databases">
        <authorList>
            <consortium name="Pathogen Informatics"/>
        </authorList>
    </citation>
    <scope>NUCLEOTIDE SEQUENCE [LARGE SCALE GENOMIC DNA]</scope>
</reference>
<keyword evidence="1" id="KW-1133">Transmembrane helix</keyword>
<proteinExistence type="predicted"/>
<name>A0A3P7M3B0_DIBLA</name>
<gene>
    <name evidence="2" type="ORF">DILT_LOCUS12569</name>
</gene>
<protein>
    <recommendedName>
        <fullName evidence="4">Thioredoxin-like fold domain-containing protein</fullName>
    </recommendedName>
</protein>
<dbReference type="OrthoDB" id="2445133at2759"/>
<dbReference type="EMBL" id="UYRU01066914">
    <property type="protein sequence ID" value="VDN16738.1"/>
    <property type="molecule type" value="Genomic_DNA"/>
</dbReference>
<evidence type="ECO:0000313" key="3">
    <source>
        <dbReference type="Proteomes" id="UP000281553"/>
    </source>
</evidence>
<organism evidence="2 3">
    <name type="scientific">Dibothriocephalus latus</name>
    <name type="common">Fish tapeworm</name>
    <name type="synonym">Diphyllobothrium latum</name>
    <dbReference type="NCBI Taxonomy" id="60516"/>
    <lineage>
        <taxon>Eukaryota</taxon>
        <taxon>Metazoa</taxon>
        <taxon>Spiralia</taxon>
        <taxon>Lophotrochozoa</taxon>
        <taxon>Platyhelminthes</taxon>
        <taxon>Cestoda</taxon>
        <taxon>Eucestoda</taxon>
        <taxon>Diphyllobothriidea</taxon>
        <taxon>Diphyllobothriidae</taxon>
        <taxon>Dibothriocephalus</taxon>
    </lineage>
</organism>